<evidence type="ECO:0000256" key="1">
    <source>
        <dbReference type="SAM" id="SignalP"/>
    </source>
</evidence>
<evidence type="ECO:0000313" key="3">
    <source>
        <dbReference type="Proteomes" id="UP000606600"/>
    </source>
</evidence>
<organism evidence="2 3">
    <name type="scientific">Mucilaginibacter pankratovii</name>
    <dbReference type="NCBI Taxonomy" id="2772110"/>
    <lineage>
        <taxon>Bacteria</taxon>
        <taxon>Pseudomonadati</taxon>
        <taxon>Bacteroidota</taxon>
        <taxon>Sphingobacteriia</taxon>
        <taxon>Sphingobacteriales</taxon>
        <taxon>Sphingobacteriaceae</taxon>
        <taxon>Mucilaginibacter</taxon>
    </lineage>
</organism>
<feature type="chain" id="PRO_5046775716" description="GLPGLI family protein" evidence="1">
    <location>
        <begin position="20"/>
        <end position="57"/>
    </location>
</feature>
<comment type="caution">
    <text evidence="2">The sequence shown here is derived from an EMBL/GenBank/DDBJ whole genome shotgun (WGS) entry which is preliminary data.</text>
</comment>
<dbReference type="Proteomes" id="UP000606600">
    <property type="component" value="Unassembled WGS sequence"/>
</dbReference>
<feature type="signal peptide" evidence="1">
    <location>
        <begin position="1"/>
        <end position="19"/>
    </location>
</feature>
<gene>
    <name evidence="2" type="ORF">IDJ77_18545</name>
</gene>
<evidence type="ECO:0008006" key="4">
    <source>
        <dbReference type="Google" id="ProtNLM"/>
    </source>
</evidence>
<keyword evidence="3" id="KW-1185">Reference proteome</keyword>
<dbReference type="RefSeq" id="WP_191190488.1">
    <property type="nucleotide sequence ID" value="NZ_JACWMY010000010.1"/>
</dbReference>
<dbReference type="EMBL" id="JACWMY010000010">
    <property type="protein sequence ID" value="MBD1365822.1"/>
    <property type="molecule type" value="Genomic_DNA"/>
</dbReference>
<proteinExistence type="predicted"/>
<protein>
    <recommendedName>
        <fullName evidence="4">GLPGLI family protein</fullName>
    </recommendedName>
</protein>
<accession>A0ABR7WX33</accession>
<reference evidence="2 3" key="1">
    <citation type="submission" date="2020-09" db="EMBL/GenBank/DDBJ databases">
        <title>Novel species of Mucilaginibacter isolated from a glacier on the Tibetan Plateau.</title>
        <authorList>
            <person name="Liu Q."/>
            <person name="Xin Y.-H."/>
        </authorList>
    </citation>
    <scope>NUCLEOTIDE SEQUENCE [LARGE SCALE GENOMIC DNA]</scope>
    <source>
        <strain evidence="2 3">ZT4R22</strain>
    </source>
</reference>
<keyword evidence="1" id="KW-0732">Signal</keyword>
<name>A0ABR7WX33_9SPHI</name>
<evidence type="ECO:0000313" key="2">
    <source>
        <dbReference type="EMBL" id="MBD1365822.1"/>
    </source>
</evidence>
<sequence>MKRYLALTLLTLMTVAAQAQVRKLFINKNGDVTKDSLKATSYKLYQKLPDSSWLAAQ</sequence>